<feature type="region of interest" description="Disordered" evidence="1">
    <location>
        <begin position="485"/>
        <end position="523"/>
    </location>
</feature>
<comment type="caution">
    <text evidence="3">The sequence shown here is derived from an EMBL/GenBank/DDBJ whole genome shotgun (WGS) entry which is preliminary data.</text>
</comment>
<dbReference type="Proteomes" id="UP000324104">
    <property type="component" value="Unassembled WGS sequence"/>
</dbReference>
<dbReference type="EMBL" id="VTAW01000002">
    <property type="protein sequence ID" value="TYT63501.1"/>
    <property type="molecule type" value="Genomic_DNA"/>
</dbReference>
<feature type="compositionally biased region" description="Low complexity" evidence="1">
    <location>
        <begin position="486"/>
        <end position="499"/>
    </location>
</feature>
<feature type="compositionally biased region" description="Polar residues" evidence="1">
    <location>
        <begin position="512"/>
        <end position="523"/>
    </location>
</feature>
<sequence length="523" mass="56956">MTERGADLLALGCDALEYADEPALCDLLEYADPDLVYVLWEGADVRVASRIRRAFDGPVIAPGGSATCRTETVAGNSVVFADSIELLENRASADVPPDADYVVCEDLAPTTDRVALEVELEGLGTIADYQRESATETVFCTGSFPASYDHVWGRELEEGSVRLPLRGLGPIRRSGAAELARLRLGADGSVTVSSVPADRFGLGALSGVGPTTAERLRNRGYDSRRAVADASVADLRSIRGIGESTASAIQRSARALEQSRVVRRTDDPVSPVGCDPLFVDVETDGLHPTVIPLIGVFDPNRRKYVDFVDSDPSRTDPGTATRAFVDWLAATYDEPVLAAWNGYEFDFLHLERFVARYAPEYREYWTEHVSTVDPYDWAIRRDNAVLPGRTNRLEDVARALGCERAADAEAVDGRTFATRVRRLLEAPDADDPCRSAGKSNRSADEPSRCADETRLECEPRIDWERARRYCEADVRELAAVYDALAEADPPADSDSRSAAGGAGESEDERTDATTQTGLTDFDS</sequence>
<dbReference type="GO" id="GO:0000166">
    <property type="term" value="F:nucleotide binding"/>
    <property type="evidence" value="ECO:0007669"/>
    <property type="project" value="InterPro"/>
</dbReference>
<accession>A0A5D5AWS5</accession>
<proteinExistence type="predicted"/>
<evidence type="ECO:0000259" key="2">
    <source>
        <dbReference type="Pfam" id="PF13482"/>
    </source>
</evidence>
<dbReference type="InterPro" id="IPR038720">
    <property type="entry name" value="YprB_RNase_H-like_dom"/>
</dbReference>
<evidence type="ECO:0000256" key="1">
    <source>
        <dbReference type="SAM" id="MobiDB-lite"/>
    </source>
</evidence>
<keyword evidence="3" id="KW-0238">DNA-binding</keyword>
<gene>
    <name evidence="3" type="ORF">FYC77_02695</name>
</gene>
<dbReference type="Pfam" id="PF14520">
    <property type="entry name" value="HHH_5"/>
    <property type="match status" value="1"/>
</dbReference>
<dbReference type="AlphaFoldDB" id="A0A5D5AWS5"/>
<dbReference type="GO" id="GO:0003677">
    <property type="term" value="F:DNA binding"/>
    <property type="evidence" value="ECO:0007669"/>
    <property type="project" value="UniProtKB-KW"/>
</dbReference>
<keyword evidence="4" id="KW-1185">Reference proteome</keyword>
<dbReference type="InterPro" id="IPR012337">
    <property type="entry name" value="RNaseH-like_sf"/>
</dbReference>
<organism evidence="3 4">
    <name type="scientific">Natrialba swarupiae</name>
    <dbReference type="NCBI Taxonomy" id="2448032"/>
    <lineage>
        <taxon>Archaea</taxon>
        <taxon>Methanobacteriati</taxon>
        <taxon>Methanobacteriota</taxon>
        <taxon>Stenosarchaea group</taxon>
        <taxon>Halobacteria</taxon>
        <taxon>Halobacteriales</taxon>
        <taxon>Natrialbaceae</taxon>
        <taxon>Natrialba</taxon>
    </lineage>
</organism>
<protein>
    <submittedName>
        <fullName evidence="3">DNA-binding protein</fullName>
    </submittedName>
</protein>
<dbReference type="SUPFAM" id="SSF47794">
    <property type="entry name" value="Rad51 N-terminal domain-like"/>
    <property type="match status" value="1"/>
</dbReference>
<name>A0A5D5AWS5_9EURY</name>
<feature type="region of interest" description="Disordered" evidence="1">
    <location>
        <begin position="428"/>
        <end position="449"/>
    </location>
</feature>
<dbReference type="RefSeq" id="WP_149079968.1">
    <property type="nucleotide sequence ID" value="NZ_VTAW01000002.1"/>
</dbReference>
<dbReference type="SUPFAM" id="SSF53098">
    <property type="entry name" value="Ribonuclease H-like"/>
    <property type="match status" value="1"/>
</dbReference>
<evidence type="ECO:0000313" key="4">
    <source>
        <dbReference type="Proteomes" id="UP000324104"/>
    </source>
</evidence>
<dbReference type="Gene3D" id="1.10.150.20">
    <property type="entry name" value="5' to 3' exonuclease, C-terminal subdomain"/>
    <property type="match status" value="1"/>
</dbReference>
<evidence type="ECO:0000313" key="3">
    <source>
        <dbReference type="EMBL" id="TYT63501.1"/>
    </source>
</evidence>
<dbReference type="Pfam" id="PF13482">
    <property type="entry name" value="RNase_H_2"/>
    <property type="match status" value="1"/>
</dbReference>
<dbReference type="InterPro" id="IPR010995">
    <property type="entry name" value="DNA_repair_Rad51/TF_NusA_a-hlx"/>
</dbReference>
<feature type="domain" description="YprB ribonuclease H-like" evidence="2">
    <location>
        <begin position="277"/>
        <end position="416"/>
    </location>
</feature>
<reference evidence="3 4" key="1">
    <citation type="submission" date="2019-08" db="EMBL/GenBank/DDBJ databases">
        <title>Archaea genome.</title>
        <authorList>
            <person name="Kajale S."/>
            <person name="Shouche Y."/>
            <person name="Deshpande N."/>
            <person name="Sharma A."/>
        </authorList>
    </citation>
    <scope>NUCLEOTIDE SEQUENCE [LARGE SCALE GENOMIC DNA]</scope>
    <source>
        <strain evidence="3 4">ESP3B_9</strain>
    </source>
</reference>